<dbReference type="SUPFAM" id="SSF48613">
    <property type="entry name" value="Heme oxygenase-like"/>
    <property type="match status" value="1"/>
</dbReference>
<comment type="caution">
    <text evidence="1">The sequence shown here is derived from an EMBL/GenBank/DDBJ whole genome shotgun (WGS) entry which is preliminary data.</text>
</comment>
<accession>A0A2S9YDM5</accession>
<dbReference type="InterPro" id="IPR016084">
    <property type="entry name" value="Haem_Oase-like_multi-hlx"/>
</dbReference>
<dbReference type="Pfam" id="PF11251">
    <property type="entry name" value="DUF3050"/>
    <property type="match status" value="1"/>
</dbReference>
<dbReference type="RefSeq" id="WP_106092268.1">
    <property type="nucleotide sequence ID" value="NZ_PVNL01000110.1"/>
</dbReference>
<dbReference type="Gene3D" id="1.20.910.10">
    <property type="entry name" value="Heme oxygenase-like"/>
    <property type="match status" value="1"/>
</dbReference>
<name>A0A2S9YDM5_9BACT</name>
<proteinExistence type="predicted"/>
<dbReference type="OrthoDB" id="9791270at2"/>
<gene>
    <name evidence="1" type="ORF">ENSA7_53820</name>
</gene>
<dbReference type="InterPro" id="IPR024423">
    <property type="entry name" value="DUF3050"/>
</dbReference>
<sequence length="263" mass="29856">MKLPLGKIKAKTEQLYAHPLLSGDVINSIDALHVFMEHHVFAVWDFMSLAKGLQHYVCPSTTCWVPTRWIRSGAARLINEIVLSEESDIDMDGESSISHHDLYCQAMLEVGADPTSLEDFVNCVTTDGVKYALENMNVPAPSLRFMNRTFEFIDTGEPHIIAAAFCFGREKVIPQMFQHIADRLELSEVVAPKFHYYLQRHIEVDGEHHGPAAITLVETLCEHDPVHIHEAEQAAIEALEARIRLWNEVEQAIRTELPQLRHN</sequence>
<evidence type="ECO:0000313" key="2">
    <source>
        <dbReference type="Proteomes" id="UP000238823"/>
    </source>
</evidence>
<dbReference type="AlphaFoldDB" id="A0A2S9YDM5"/>
<protein>
    <recommendedName>
        <fullName evidence="3">DUF3050 domain-containing protein</fullName>
    </recommendedName>
</protein>
<evidence type="ECO:0008006" key="3">
    <source>
        <dbReference type="Google" id="ProtNLM"/>
    </source>
</evidence>
<dbReference type="EMBL" id="PVNL01000110">
    <property type="protein sequence ID" value="PRQ03111.1"/>
    <property type="molecule type" value="Genomic_DNA"/>
</dbReference>
<reference evidence="1 2" key="1">
    <citation type="submission" date="2018-03" db="EMBL/GenBank/DDBJ databases">
        <title>Draft Genome Sequences of the Obligatory Marine Myxobacteria Enhygromyxa salina SWB007.</title>
        <authorList>
            <person name="Poehlein A."/>
            <person name="Moghaddam J.A."/>
            <person name="Harms H."/>
            <person name="Alanjari M."/>
            <person name="Koenig G.M."/>
            <person name="Daniel R."/>
            <person name="Schaeberle T.F."/>
        </authorList>
    </citation>
    <scope>NUCLEOTIDE SEQUENCE [LARGE SCALE GENOMIC DNA]</scope>
    <source>
        <strain evidence="1 2">SWB007</strain>
    </source>
</reference>
<dbReference type="Proteomes" id="UP000238823">
    <property type="component" value="Unassembled WGS sequence"/>
</dbReference>
<organism evidence="1 2">
    <name type="scientific">Enhygromyxa salina</name>
    <dbReference type="NCBI Taxonomy" id="215803"/>
    <lineage>
        <taxon>Bacteria</taxon>
        <taxon>Pseudomonadati</taxon>
        <taxon>Myxococcota</taxon>
        <taxon>Polyangia</taxon>
        <taxon>Nannocystales</taxon>
        <taxon>Nannocystaceae</taxon>
        <taxon>Enhygromyxa</taxon>
    </lineage>
</organism>
<evidence type="ECO:0000313" key="1">
    <source>
        <dbReference type="EMBL" id="PRQ03111.1"/>
    </source>
</evidence>